<dbReference type="PRINTS" id="PR00173">
    <property type="entry name" value="EDTRNSPORT"/>
</dbReference>
<dbReference type="PANTHER" id="PTHR30477">
    <property type="entry name" value="ABC-TRANSPORTER METAL-BINDING PROTEIN"/>
    <property type="match status" value="1"/>
</dbReference>
<feature type="transmembrane region" description="Helical" evidence="7">
    <location>
        <begin position="50"/>
        <end position="74"/>
    </location>
</feature>
<dbReference type="PATRIC" id="fig|1221538.3.peg.693"/>
<feature type="transmembrane region" description="Helical" evidence="7">
    <location>
        <begin position="12"/>
        <end position="30"/>
    </location>
</feature>
<dbReference type="GO" id="GO:0043190">
    <property type="term" value="C:ATP-binding cassette (ABC) transporter complex"/>
    <property type="evidence" value="ECO:0007669"/>
    <property type="project" value="InterPro"/>
</dbReference>
<keyword evidence="4 7" id="KW-1133">Transmembrane helix</keyword>
<dbReference type="InterPro" id="IPR037294">
    <property type="entry name" value="ABC_BtuC-like"/>
</dbReference>
<dbReference type="Gene3D" id="1.10.3470.10">
    <property type="entry name" value="ABC transporter involved in vitamin B12 uptake, BtuC"/>
    <property type="match status" value="1"/>
</dbReference>
<dbReference type="SUPFAM" id="SSF81345">
    <property type="entry name" value="ABC transporter involved in vitamin B12 uptake, BtuC"/>
    <property type="match status" value="1"/>
</dbReference>
<organism evidence="8 9">
    <name type="scientific">Fructilactobacillus florum 8D</name>
    <dbReference type="NCBI Taxonomy" id="1221538"/>
    <lineage>
        <taxon>Bacteria</taxon>
        <taxon>Bacillati</taxon>
        <taxon>Bacillota</taxon>
        <taxon>Bacilli</taxon>
        <taxon>Lactobacillales</taxon>
        <taxon>Lactobacillaceae</taxon>
        <taxon>Fructilactobacillus</taxon>
    </lineage>
</organism>
<dbReference type="GO" id="GO:0010043">
    <property type="term" value="P:response to zinc ion"/>
    <property type="evidence" value="ECO:0007669"/>
    <property type="project" value="TreeGrafter"/>
</dbReference>
<feature type="transmembrane region" description="Helical" evidence="7">
    <location>
        <begin position="167"/>
        <end position="185"/>
    </location>
</feature>
<evidence type="ECO:0000256" key="5">
    <source>
        <dbReference type="ARBA" id="ARBA00023136"/>
    </source>
</evidence>
<feature type="transmembrane region" description="Helical" evidence="7">
    <location>
        <begin position="86"/>
        <end position="104"/>
    </location>
</feature>
<dbReference type="AlphaFoldDB" id="W9EHG4"/>
<evidence type="ECO:0000256" key="4">
    <source>
        <dbReference type="ARBA" id="ARBA00022989"/>
    </source>
</evidence>
<keyword evidence="6" id="KW-0813">Transport</keyword>
<proteinExistence type="inferred from homology"/>
<keyword evidence="3 6" id="KW-0812">Transmembrane</keyword>
<evidence type="ECO:0000256" key="2">
    <source>
        <dbReference type="ARBA" id="ARBA00008034"/>
    </source>
</evidence>
<evidence type="ECO:0000313" key="8">
    <source>
        <dbReference type="EMBL" id="ETO40415.1"/>
    </source>
</evidence>
<evidence type="ECO:0000256" key="7">
    <source>
        <dbReference type="SAM" id="Phobius"/>
    </source>
</evidence>
<feature type="transmembrane region" description="Helical" evidence="7">
    <location>
        <begin position="215"/>
        <end position="234"/>
    </location>
</feature>
<dbReference type="RefSeq" id="WP_009167339.1">
    <property type="nucleotide sequence ID" value="NZ_ALXG01000029.1"/>
</dbReference>
<evidence type="ECO:0000256" key="6">
    <source>
        <dbReference type="RuleBase" id="RU003943"/>
    </source>
</evidence>
<dbReference type="GO" id="GO:0055085">
    <property type="term" value="P:transmembrane transport"/>
    <property type="evidence" value="ECO:0007669"/>
    <property type="project" value="InterPro"/>
</dbReference>
<feature type="transmembrane region" description="Helical" evidence="7">
    <location>
        <begin position="240"/>
        <end position="258"/>
    </location>
</feature>
<feature type="transmembrane region" description="Helical" evidence="7">
    <location>
        <begin position="116"/>
        <end position="146"/>
    </location>
</feature>
<evidence type="ECO:0000256" key="1">
    <source>
        <dbReference type="ARBA" id="ARBA00004141"/>
    </source>
</evidence>
<dbReference type="EMBL" id="ALXG01000029">
    <property type="protein sequence ID" value="ETO40415.1"/>
    <property type="molecule type" value="Genomic_DNA"/>
</dbReference>
<comment type="subcellular location">
    <subcellularLocation>
        <location evidence="6">Cell membrane</location>
        <topology evidence="6">Multi-pass membrane protein</topology>
    </subcellularLocation>
    <subcellularLocation>
        <location evidence="1">Membrane</location>
        <topology evidence="1">Multi-pass membrane protein</topology>
    </subcellularLocation>
</comment>
<dbReference type="Pfam" id="PF00950">
    <property type="entry name" value="ABC-3"/>
    <property type="match status" value="1"/>
</dbReference>
<dbReference type="Proteomes" id="UP000019474">
    <property type="component" value="Unassembled WGS sequence"/>
</dbReference>
<keyword evidence="9" id="KW-1185">Reference proteome</keyword>
<comment type="caution">
    <text evidence="8">The sequence shown here is derived from an EMBL/GenBank/DDBJ whole genome shotgun (WGS) entry which is preliminary data.</text>
</comment>
<comment type="similarity">
    <text evidence="2 6">Belongs to the ABC-3 integral membrane protein family.</text>
</comment>
<evidence type="ECO:0000256" key="3">
    <source>
        <dbReference type="ARBA" id="ARBA00022692"/>
    </source>
</evidence>
<protein>
    <submittedName>
        <fullName evidence="8">Zinc ABC transporter, inner membrane permease protein ZnuB</fullName>
    </submittedName>
</protein>
<dbReference type="OrthoDB" id="9798540at2"/>
<dbReference type="PANTHER" id="PTHR30477:SF13">
    <property type="entry name" value="IRON TRANSPORT SYSTEM MEMBRANE PROTEIN HI_0360-RELATED"/>
    <property type="match status" value="1"/>
</dbReference>
<keyword evidence="5 7" id="KW-0472">Membrane</keyword>
<dbReference type="InterPro" id="IPR001626">
    <property type="entry name" value="ABC_TroCD"/>
</dbReference>
<accession>W9EHG4</accession>
<evidence type="ECO:0000313" key="9">
    <source>
        <dbReference type="Proteomes" id="UP000019474"/>
    </source>
</evidence>
<reference evidence="8 9" key="1">
    <citation type="submission" date="2012-08" db="EMBL/GenBank/DDBJ databases">
        <title>Genome sequencing of Lactobacillus florum 8D.</title>
        <authorList>
            <person name="Kim E.B."/>
            <person name="Marco M.L."/>
        </authorList>
    </citation>
    <scope>NUCLEOTIDE SEQUENCE [LARGE SCALE GENOMIC DNA]</scope>
    <source>
        <strain evidence="8 9">8D</strain>
    </source>
</reference>
<sequence length="264" mass="28180">MFSFEFMRNAYLASTMIAIVCGFVGVFVVARNMPFLTHTLSEIGFAGAAFGMFVGISPLNGMLLFTIISSVLVGRMSTKAARREDSISAVSGLFIGLGVLFLALSNKSASYATNILFGSVVGISITDVYQMIIMAGIVLIGMLLIYRNLKFDSFDALGAQGQQLATGWLSVAFLVMLALSVSVAAQVVGSLLIFILLTLPAASAKYFVHSVSGMAFLAIGFGLLGVWVGLYLGYLTNLPVSFFIATIEAIIYFGALGYSRYRAH</sequence>
<name>W9EHG4_9LACO</name>
<gene>
    <name evidence="8" type="ORF">B808_687</name>
</gene>